<name>M3UNY0_GORML</name>
<dbReference type="InterPro" id="IPR001279">
    <property type="entry name" value="Metallo-B-lactamas"/>
</dbReference>
<evidence type="ECO:0000256" key="2">
    <source>
        <dbReference type="ARBA" id="ARBA00022723"/>
    </source>
</evidence>
<dbReference type="PANTHER" id="PTHR42978:SF3">
    <property type="entry name" value="BLR3078 PROTEIN"/>
    <property type="match status" value="1"/>
</dbReference>
<evidence type="ECO:0000256" key="3">
    <source>
        <dbReference type="ARBA" id="ARBA00022801"/>
    </source>
</evidence>
<dbReference type="InterPro" id="IPR051013">
    <property type="entry name" value="MBL_superfamily_lactonases"/>
</dbReference>
<dbReference type="GO" id="GO:0016787">
    <property type="term" value="F:hydrolase activity"/>
    <property type="evidence" value="ECO:0007669"/>
    <property type="project" value="UniProtKB-KW"/>
</dbReference>
<dbReference type="AlphaFoldDB" id="M3UNY0"/>
<evidence type="ECO:0000313" key="6">
    <source>
        <dbReference type="EMBL" id="GAC81940.1"/>
    </source>
</evidence>
<dbReference type="Pfam" id="PF00753">
    <property type="entry name" value="Lactamase_B"/>
    <property type="match status" value="1"/>
</dbReference>
<comment type="similarity">
    <text evidence="1">Belongs to the metallo-beta-lactamase superfamily.</text>
</comment>
<dbReference type="RefSeq" id="WP_008382097.1">
    <property type="nucleotide sequence ID" value="NZ_BAOP01000052.1"/>
</dbReference>
<dbReference type="STRING" id="410332.SAMN04488550_4037"/>
<keyword evidence="3" id="KW-0378">Hydrolase</keyword>
<accession>M3UNY0</accession>
<gene>
    <name evidence="6" type="ORF">GM1_052_00120</name>
</gene>
<keyword evidence="7" id="KW-1185">Reference proteome</keyword>
<keyword evidence="2" id="KW-0479">Metal-binding</keyword>
<evidence type="ECO:0000256" key="4">
    <source>
        <dbReference type="ARBA" id="ARBA00022833"/>
    </source>
</evidence>
<comment type="caution">
    <text evidence="6">The sequence shown here is derived from an EMBL/GenBank/DDBJ whole genome shotgun (WGS) entry which is preliminary data.</text>
</comment>
<organism evidence="6 7">
    <name type="scientific">Gordonia malaquae NBRC 108250</name>
    <dbReference type="NCBI Taxonomy" id="1223542"/>
    <lineage>
        <taxon>Bacteria</taxon>
        <taxon>Bacillati</taxon>
        <taxon>Actinomycetota</taxon>
        <taxon>Actinomycetes</taxon>
        <taxon>Mycobacteriales</taxon>
        <taxon>Gordoniaceae</taxon>
        <taxon>Gordonia</taxon>
    </lineage>
</organism>
<dbReference type="Proteomes" id="UP000035009">
    <property type="component" value="Unassembled WGS sequence"/>
</dbReference>
<keyword evidence="4" id="KW-0862">Zinc</keyword>
<evidence type="ECO:0000313" key="7">
    <source>
        <dbReference type="Proteomes" id="UP000035009"/>
    </source>
</evidence>
<dbReference type="Gene3D" id="3.60.15.10">
    <property type="entry name" value="Ribonuclease Z/Hydroxyacylglutathione hydrolase-like"/>
    <property type="match status" value="1"/>
</dbReference>
<proteinExistence type="inferred from homology"/>
<protein>
    <recommendedName>
        <fullName evidence="5">Metallo-beta-lactamase domain-containing protein</fullName>
    </recommendedName>
</protein>
<dbReference type="eggNOG" id="COG0491">
    <property type="taxonomic scope" value="Bacteria"/>
</dbReference>
<evidence type="ECO:0000256" key="1">
    <source>
        <dbReference type="ARBA" id="ARBA00007749"/>
    </source>
</evidence>
<dbReference type="GO" id="GO:0046872">
    <property type="term" value="F:metal ion binding"/>
    <property type="evidence" value="ECO:0007669"/>
    <property type="project" value="UniProtKB-KW"/>
</dbReference>
<dbReference type="PANTHER" id="PTHR42978">
    <property type="entry name" value="QUORUM-QUENCHING LACTONASE YTNP-RELATED-RELATED"/>
    <property type="match status" value="1"/>
</dbReference>
<evidence type="ECO:0000259" key="5">
    <source>
        <dbReference type="SMART" id="SM00849"/>
    </source>
</evidence>
<reference evidence="6 7" key="1">
    <citation type="submission" date="2013-02" db="EMBL/GenBank/DDBJ databases">
        <title>Whole genome shotgun sequence of Gordonia malaquae NBRC 108250.</title>
        <authorList>
            <person name="Yoshida I."/>
            <person name="Hosoyama A."/>
            <person name="Tsuchikane K."/>
            <person name="Ando Y."/>
            <person name="Baba S."/>
            <person name="Ohji S."/>
            <person name="Hamada M."/>
            <person name="Tamura T."/>
            <person name="Yamazoe A."/>
            <person name="Yamazaki S."/>
            <person name="Fujita N."/>
        </authorList>
    </citation>
    <scope>NUCLEOTIDE SEQUENCE [LARGE SCALE GENOMIC DNA]</scope>
    <source>
        <strain evidence="6 7">NBRC 108250</strain>
    </source>
</reference>
<dbReference type="SUPFAM" id="SSF56281">
    <property type="entry name" value="Metallo-hydrolase/oxidoreductase"/>
    <property type="match status" value="1"/>
</dbReference>
<dbReference type="SMART" id="SM00849">
    <property type="entry name" value="Lactamase_B"/>
    <property type="match status" value="1"/>
</dbReference>
<feature type="domain" description="Metallo-beta-lactamase" evidence="5">
    <location>
        <begin position="21"/>
        <end position="242"/>
    </location>
</feature>
<dbReference type="InterPro" id="IPR036866">
    <property type="entry name" value="RibonucZ/Hydroxyglut_hydro"/>
</dbReference>
<sequence length="268" mass="29334">MSTVHVFDVAPLRPLMGGEVPTQALVIVRGDRVIAVDAGYPEAVFDDPSLIGFEARFLRLPNRPDAALTNRLAAIGVRPDQLTDIVLTHLHSEHAAGIADFPAAQVHVSTAELEVASGSSLRSRVSYRKRFFEHVPRWRTHVGDIEWLGVPGCAEVLEDVILVPLPGHTVGHCGVAVRLDCGDWLLHTGDASYSDIRSGSPAAFPLGLYERFTAADRDAQRRTLATLSRLADRDDVHLMSSHRIPMRLPLTVTAPERAETFTTKESTK</sequence>
<dbReference type="EMBL" id="BAOP01000052">
    <property type="protein sequence ID" value="GAC81940.1"/>
    <property type="molecule type" value="Genomic_DNA"/>
</dbReference>
<dbReference type="OrthoDB" id="2971563at2"/>